<evidence type="ECO:0000256" key="2">
    <source>
        <dbReference type="SAM" id="Coils"/>
    </source>
</evidence>
<evidence type="ECO:0000313" key="5">
    <source>
        <dbReference type="Proteomes" id="UP000000719"/>
    </source>
</evidence>
<dbReference type="InterPro" id="IPR029063">
    <property type="entry name" value="SAM-dependent_MTases_sf"/>
</dbReference>
<dbReference type="PROSITE" id="PS50937">
    <property type="entry name" value="HTH_MERR_2"/>
    <property type="match status" value="1"/>
</dbReference>
<name>B8D280_HALOH</name>
<keyword evidence="1" id="KW-0238">DNA-binding</keyword>
<protein>
    <submittedName>
        <fullName evidence="4">Putative transcriptional regulator, MerR family</fullName>
    </submittedName>
</protein>
<dbReference type="InterPro" id="IPR000551">
    <property type="entry name" value="MerR-type_HTH_dom"/>
</dbReference>
<dbReference type="PANTHER" id="PTHR30204">
    <property type="entry name" value="REDOX-CYCLING DRUG-SENSING TRANSCRIPTIONAL ACTIVATOR SOXR"/>
    <property type="match status" value="1"/>
</dbReference>
<dbReference type="STRING" id="373903.Hore_05500"/>
<evidence type="ECO:0000259" key="3">
    <source>
        <dbReference type="PROSITE" id="PS50937"/>
    </source>
</evidence>
<dbReference type="Pfam" id="PF13411">
    <property type="entry name" value="MerR_1"/>
    <property type="match status" value="1"/>
</dbReference>
<dbReference type="SMART" id="SM00422">
    <property type="entry name" value="HTH_MERR"/>
    <property type="match status" value="1"/>
</dbReference>
<evidence type="ECO:0000313" key="4">
    <source>
        <dbReference type="EMBL" id="ACL69307.1"/>
    </source>
</evidence>
<dbReference type="InterPro" id="IPR047057">
    <property type="entry name" value="MerR_fam"/>
</dbReference>
<dbReference type="KEGG" id="hor:Hore_05500"/>
<dbReference type="RefSeq" id="WP_012635495.1">
    <property type="nucleotide sequence ID" value="NC_011899.1"/>
</dbReference>
<dbReference type="Proteomes" id="UP000000719">
    <property type="component" value="Chromosome"/>
</dbReference>
<dbReference type="HOGENOM" id="CLU_055596_0_0_9"/>
<dbReference type="Gene3D" id="3.40.50.150">
    <property type="entry name" value="Vaccinia Virus protein VP39"/>
    <property type="match status" value="1"/>
</dbReference>
<dbReference type="SUPFAM" id="SSF53335">
    <property type="entry name" value="S-adenosyl-L-methionine-dependent methyltransferases"/>
    <property type="match status" value="1"/>
</dbReference>
<feature type="coiled-coil region" evidence="2">
    <location>
        <begin position="83"/>
        <end position="110"/>
    </location>
</feature>
<accession>B8D280</accession>
<dbReference type="OrthoDB" id="1770985at2"/>
<keyword evidence="5" id="KW-1185">Reference proteome</keyword>
<dbReference type="GO" id="GO:0003700">
    <property type="term" value="F:DNA-binding transcription factor activity"/>
    <property type="evidence" value="ECO:0007669"/>
    <property type="project" value="InterPro"/>
</dbReference>
<dbReference type="SUPFAM" id="SSF46955">
    <property type="entry name" value="Putative DNA-binding domain"/>
    <property type="match status" value="1"/>
</dbReference>
<dbReference type="AlphaFoldDB" id="B8D280"/>
<dbReference type="eggNOG" id="COG0789">
    <property type="taxonomic scope" value="Bacteria"/>
</dbReference>
<dbReference type="InterPro" id="IPR009061">
    <property type="entry name" value="DNA-bd_dom_put_sf"/>
</dbReference>
<dbReference type="Gene3D" id="1.10.1660.10">
    <property type="match status" value="1"/>
</dbReference>
<organism evidence="4 5">
    <name type="scientific">Halothermothrix orenii (strain H 168 / OCM 544 / DSM 9562)</name>
    <dbReference type="NCBI Taxonomy" id="373903"/>
    <lineage>
        <taxon>Bacteria</taxon>
        <taxon>Bacillati</taxon>
        <taxon>Bacillota</taxon>
        <taxon>Clostridia</taxon>
        <taxon>Halanaerobiales</taxon>
        <taxon>Halothermotrichaceae</taxon>
        <taxon>Halothermothrix</taxon>
    </lineage>
</organism>
<reference evidence="4 5" key="1">
    <citation type="journal article" date="2009" name="PLoS ONE">
        <title>Genome analysis of the anaerobic thermohalophilic bacterium Halothermothrix orenii.</title>
        <authorList>
            <person name="Mavromatis K."/>
            <person name="Ivanova N."/>
            <person name="Anderson I."/>
            <person name="Lykidis A."/>
            <person name="Hooper S.D."/>
            <person name="Sun H."/>
            <person name="Kunin V."/>
            <person name="Lapidus A."/>
            <person name="Hugenholtz P."/>
            <person name="Patel B."/>
            <person name="Kyrpides N.C."/>
        </authorList>
    </citation>
    <scope>NUCLEOTIDE SEQUENCE [LARGE SCALE GENOMIC DNA]</scope>
    <source>
        <strain evidence="5">H 168 / OCM 544 / DSM 9562</strain>
    </source>
</reference>
<feature type="domain" description="HTH merR-type" evidence="3">
    <location>
        <begin position="1"/>
        <end position="67"/>
    </location>
</feature>
<evidence type="ECO:0000256" key="1">
    <source>
        <dbReference type="ARBA" id="ARBA00023125"/>
    </source>
</evidence>
<gene>
    <name evidence="4" type="ordered locus">Hore_05500</name>
</gene>
<dbReference type="EMBL" id="CP001098">
    <property type="protein sequence ID" value="ACL69307.1"/>
    <property type="molecule type" value="Genomic_DNA"/>
</dbReference>
<keyword evidence="2" id="KW-0175">Coiled coil</keyword>
<dbReference type="GO" id="GO:0003677">
    <property type="term" value="F:DNA binding"/>
    <property type="evidence" value="ECO:0007669"/>
    <property type="project" value="UniProtKB-KW"/>
</dbReference>
<dbReference type="PANTHER" id="PTHR30204:SF96">
    <property type="entry name" value="CHROMOSOME-ANCHORING PROTEIN RACA"/>
    <property type="match status" value="1"/>
</dbReference>
<sequence length="409" mass="47959">MKISEFSRKYNVSKDTIRYYMDLNLITPCKQGGHYFFDNKCESQLKEILKLKEMNFTLQEIKKIFNYRRLGKLTAYQQNNYYKSIYKRKIKEINKEIKRLKRAEEMLRDEVFILKKKDFSKKSIGIDLATLSLFSCPDCNSELLLSAEKVEENQIIEGILQCVCGQSLMIKDGVLYSDTCYKHIKDQVAEDHIESYIKNTDPDFIDKSYQTLDWMERQIEFENLSGKVVLEPGSGYGHFLRQIYRELPDDTIYICVDNNPLVNLYLKQYLEMAGERSKVIFITADLPKLPLKENIIDVFIDFTGTSCFSFENKGFLPELLNCYLNAEAMLLATFIIYRKFGPNNIVGQPFRQNFIYNNVKNGLLKLNFKIEKEVKTETQTIKKNPGKYESFAQPGDKIYAYQVMAKRWS</sequence>
<proteinExistence type="predicted"/>
<dbReference type="CDD" id="cd02440">
    <property type="entry name" value="AdoMet_MTases"/>
    <property type="match status" value="1"/>
</dbReference>